<proteinExistence type="inferred from homology"/>
<sequence>MSTYSINSNPGSVTGVSGSGAITPPVLDQGRALEEALGVVKVQSYHMRRCLNTNKLMDALKHASTMLAELRTSVLTPKYYYELYMAIFDEIRHLSTYLYETHVSGRHHLSDLYELVQYAANIIPRLYLMITVGAVYMRVSRETFSIVDKPSDSGGDKENVSPNDPSLTETVQEKKPEEQDIPPIKELMRDMLDMTRGVQHPTRGLFLRYYLSGLTRDFLPDGSDQHVSPHGGIDDSIHFVLQNFIEMNKLWVRLQHQGHSRDREKREIERKELRLLVGSNLVRLSQLEDLSLAMYQGNIMPQLLEEIVSCRDVIAQEYLMEVVIQVFPDDFHLRCLDMFLSATARLQRTVNVKQIVISLIDRFSGYAARAREEATGAKDAQTISGIPDDVKLFDVFWTQITELIKARPEFTLQDTIALLVSLANLSLNCYPDELGHIDKVLGIAKTKVQEALLVDELTLTDSKTKSLLLQLLLGPVQTYNSNVLRILDFPSSSTHDSEDASDASSSGVCLGGNYTKLLFLQPYGIRRQVAHAFATHALRAAVHDDFKITTIEGVNFILGEIGTIMVRDQIDGGLFGAKPKPHGQLSGPSSVVSRVDESRYASNEPDIPLDWEDAREEQTYLAKLIHTFRADDNSLDQEYKLLVVARNHFGEGGDIRIRFTLPPLVTCLIKLARKCYYAPWNATLAAESMALTGHATNPRDLVPQILKTIHETITSLSRAQEHFSDDDGYKPLFKDDYGSASSTIPRIGHGLMSPPDVSLRLHLLAAQVSDSMHQEEMCYEFFVQALVVYEESVSESKAQVNAITQIMGTLYGTTVFGYENYETLITKCAVHCSRLLRRVDQCRGVVLLSHLFWADAGQVDTVLNGSSSALLSTVTSSTSGPIRTKCQKREEGKPAYRDARRVLECLQKALKIADSVMDPSVNVELFVEILERYIWFFSDRNEAVSVKYISSLVDLIQTNLGACNGAEDEEDTDLNGRLSTNTGGIGGPLNTSKPPVSIFRERSKKVSQQTATHFKNVLAYLRFKRDIERDGLDSGLVVPGMSSGFAGGEVGGGRWGSIEIPRV</sequence>
<dbReference type="AlphaFoldDB" id="A0A177WIR3"/>
<evidence type="ECO:0000256" key="2">
    <source>
        <dbReference type="ARBA" id="ARBA00006536"/>
    </source>
</evidence>
<organism evidence="7 8">
    <name type="scientific">Batrachochytrium dendrobatidis (strain JEL423)</name>
    <dbReference type="NCBI Taxonomy" id="403673"/>
    <lineage>
        <taxon>Eukaryota</taxon>
        <taxon>Fungi</taxon>
        <taxon>Fungi incertae sedis</taxon>
        <taxon>Chytridiomycota</taxon>
        <taxon>Chytridiomycota incertae sedis</taxon>
        <taxon>Chytridiomycetes</taxon>
        <taxon>Rhizophydiales</taxon>
        <taxon>Rhizophydiales incertae sedis</taxon>
        <taxon>Batrachochytrium</taxon>
    </lineage>
</organism>
<dbReference type="Pfam" id="PF03635">
    <property type="entry name" value="Vps35"/>
    <property type="match status" value="2"/>
</dbReference>
<evidence type="ECO:0000256" key="5">
    <source>
        <dbReference type="ARBA" id="ARBA00023136"/>
    </source>
</evidence>
<comment type="similarity">
    <text evidence="2">Belongs to the VPS35 family.</text>
</comment>
<dbReference type="Proteomes" id="UP000077115">
    <property type="component" value="Unassembled WGS sequence"/>
</dbReference>
<feature type="compositionally biased region" description="Basic and acidic residues" evidence="6">
    <location>
        <begin position="149"/>
        <end position="159"/>
    </location>
</feature>
<feature type="compositionally biased region" description="Polar residues" evidence="6">
    <location>
        <begin position="160"/>
        <end position="170"/>
    </location>
</feature>
<accession>A0A177WIR3</accession>
<gene>
    <name evidence="7" type="ORF">BDEG_23799</name>
</gene>
<dbReference type="GO" id="GO:0030906">
    <property type="term" value="C:retromer, cargo-selective complex"/>
    <property type="evidence" value="ECO:0007669"/>
    <property type="project" value="InterPro"/>
</dbReference>
<dbReference type="GO" id="GO:0005829">
    <property type="term" value="C:cytosol"/>
    <property type="evidence" value="ECO:0007669"/>
    <property type="project" value="GOC"/>
</dbReference>
<dbReference type="GO" id="GO:0005770">
    <property type="term" value="C:late endosome"/>
    <property type="evidence" value="ECO:0007669"/>
    <property type="project" value="TreeGrafter"/>
</dbReference>
<dbReference type="GO" id="GO:0042147">
    <property type="term" value="P:retrograde transport, endosome to Golgi"/>
    <property type="evidence" value="ECO:0007669"/>
    <property type="project" value="InterPro"/>
</dbReference>
<keyword evidence="3" id="KW-0813">Transport</keyword>
<dbReference type="PANTHER" id="PTHR11099:SF0">
    <property type="entry name" value="VACUOLAR PROTEIN SORTING-ASSOCIATED PROTEIN 35"/>
    <property type="match status" value="1"/>
</dbReference>
<evidence type="ECO:0000256" key="3">
    <source>
        <dbReference type="ARBA" id="ARBA00022448"/>
    </source>
</evidence>
<reference evidence="7 8" key="1">
    <citation type="submission" date="2006-10" db="EMBL/GenBank/DDBJ databases">
        <title>The Genome Sequence of Batrachochytrium dendrobatidis JEL423.</title>
        <authorList>
            <consortium name="The Broad Institute Genome Sequencing Platform"/>
            <person name="Birren B."/>
            <person name="Lander E."/>
            <person name="Galagan J."/>
            <person name="Cuomo C."/>
            <person name="Devon K."/>
            <person name="Jaffe D."/>
            <person name="Butler J."/>
            <person name="Alvarez P."/>
            <person name="Gnerre S."/>
            <person name="Grabherr M."/>
            <person name="Kleber M."/>
            <person name="Mauceli E."/>
            <person name="Brockman W."/>
            <person name="Young S."/>
            <person name="LaButti K."/>
            <person name="Sykes S."/>
            <person name="DeCaprio D."/>
            <person name="Crawford M."/>
            <person name="Koehrsen M."/>
            <person name="Engels R."/>
            <person name="Montgomery P."/>
            <person name="Pearson M."/>
            <person name="Howarth C."/>
            <person name="Larson L."/>
            <person name="White J."/>
            <person name="O'Leary S."/>
            <person name="Kodira C."/>
            <person name="Zeng Q."/>
            <person name="Yandava C."/>
            <person name="Alvarado L."/>
            <person name="Longcore J."/>
            <person name="James T."/>
        </authorList>
    </citation>
    <scope>NUCLEOTIDE SEQUENCE [LARGE SCALE GENOMIC DNA]</scope>
    <source>
        <strain evidence="7 8">JEL423</strain>
    </source>
</reference>
<keyword evidence="4" id="KW-0653">Protein transport</keyword>
<evidence type="ECO:0000256" key="1">
    <source>
        <dbReference type="ARBA" id="ARBA00004170"/>
    </source>
</evidence>
<evidence type="ECO:0000256" key="4">
    <source>
        <dbReference type="ARBA" id="ARBA00022927"/>
    </source>
</evidence>
<dbReference type="STRING" id="403673.A0A177WIR3"/>
<dbReference type="Gene3D" id="1.25.40.660">
    <property type="entry name" value="Vacuolar protein sorting-associated protein 35, helical subcomplex Vps35-C"/>
    <property type="match status" value="1"/>
</dbReference>
<reference evidence="7 8" key="2">
    <citation type="submission" date="2016-05" db="EMBL/GenBank/DDBJ databases">
        <title>Lineage-specific infection strategies underlie the spectrum of fungal disease in amphibians.</title>
        <authorList>
            <person name="Cuomo C.A."/>
            <person name="Farrer R.A."/>
            <person name="James T."/>
            <person name="Longcore J."/>
            <person name="Birren B."/>
        </authorList>
    </citation>
    <scope>NUCLEOTIDE SEQUENCE [LARGE SCALE GENOMIC DNA]</scope>
    <source>
        <strain evidence="7 8">JEL423</strain>
    </source>
</reference>
<name>A0A177WIR3_BATDL</name>
<dbReference type="PIRSF" id="PIRSF009375">
    <property type="entry name" value="Retromer_Vps35"/>
    <property type="match status" value="1"/>
</dbReference>
<evidence type="ECO:0008006" key="9">
    <source>
        <dbReference type="Google" id="ProtNLM"/>
    </source>
</evidence>
<dbReference type="OrthoDB" id="10258141at2759"/>
<comment type="subcellular location">
    <subcellularLocation>
        <location evidence="1">Membrane</location>
        <topology evidence="1">Peripheral membrane protein</topology>
    </subcellularLocation>
</comment>
<evidence type="ECO:0000313" key="7">
    <source>
        <dbReference type="EMBL" id="OAJ40019.1"/>
    </source>
</evidence>
<dbReference type="InterPro" id="IPR042491">
    <property type="entry name" value="Vps35_C"/>
</dbReference>
<evidence type="ECO:0000256" key="6">
    <source>
        <dbReference type="SAM" id="MobiDB-lite"/>
    </source>
</evidence>
<evidence type="ECO:0000313" key="8">
    <source>
        <dbReference type="Proteomes" id="UP000077115"/>
    </source>
</evidence>
<keyword evidence="5" id="KW-0472">Membrane</keyword>
<dbReference type="PANTHER" id="PTHR11099">
    <property type="entry name" value="VACUOLAR SORTING PROTEIN 35"/>
    <property type="match status" value="1"/>
</dbReference>
<dbReference type="GO" id="GO:0006886">
    <property type="term" value="P:intracellular protein transport"/>
    <property type="evidence" value="ECO:0007669"/>
    <property type="project" value="TreeGrafter"/>
</dbReference>
<feature type="region of interest" description="Disordered" evidence="6">
    <location>
        <begin position="147"/>
        <end position="183"/>
    </location>
</feature>
<dbReference type="EMBL" id="DS022303">
    <property type="protein sequence ID" value="OAJ40019.1"/>
    <property type="molecule type" value="Genomic_DNA"/>
</dbReference>
<dbReference type="VEuPathDB" id="FungiDB:BDEG_23799"/>
<dbReference type="InterPro" id="IPR005378">
    <property type="entry name" value="Vps35"/>
</dbReference>
<protein>
    <recommendedName>
        <fullName evidence="9">Vacuolar protein sorting-associated protein 35</fullName>
    </recommendedName>
</protein>